<keyword evidence="2" id="KW-0732">Signal</keyword>
<evidence type="ECO:0000313" key="3">
    <source>
        <dbReference type="EMBL" id="RZF65912.1"/>
    </source>
</evidence>
<dbReference type="Pfam" id="PF13414">
    <property type="entry name" value="TPR_11"/>
    <property type="match status" value="1"/>
</dbReference>
<dbReference type="OrthoDB" id="8929480at2"/>
<dbReference type="SMART" id="SM00028">
    <property type="entry name" value="TPR"/>
    <property type="match status" value="2"/>
</dbReference>
<feature type="signal peptide" evidence="2">
    <location>
        <begin position="1"/>
        <end position="20"/>
    </location>
</feature>
<gene>
    <name evidence="3" type="ORF">EWE75_02640</name>
</gene>
<proteinExistence type="predicted"/>
<dbReference type="SUPFAM" id="SSF48452">
    <property type="entry name" value="TPR-like"/>
    <property type="match status" value="1"/>
</dbReference>
<evidence type="ECO:0000256" key="1">
    <source>
        <dbReference type="PROSITE-ProRule" id="PRU00339"/>
    </source>
</evidence>
<dbReference type="Gene3D" id="1.25.40.10">
    <property type="entry name" value="Tetratricopeptide repeat domain"/>
    <property type="match status" value="2"/>
</dbReference>
<dbReference type="RefSeq" id="WP_130155152.1">
    <property type="nucleotide sequence ID" value="NZ_SGIS01000003.1"/>
</dbReference>
<dbReference type="InterPro" id="IPR011990">
    <property type="entry name" value="TPR-like_helical_dom_sf"/>
</dbReference>
<accession>A0A4Q6Y681</accession>
<comment type="caution">
    <text evidence="3">The sequence shown here is derived from an EMBL/GenBank/DDBJ whole genome shotgun (WGS) entry which is preliminary data.</text>
</comment>
<sequence length="220" mass="24042">MAAFATLIAMALVAAGPSDAPEEAKVERAAGLLHNGKAGDALALLETALAGFERRYSKEKRRIYCAHAPTETLFYLVGAAKDRRDAVAIGPGWCDALFMKGYVLVELGRVADGRPVLEKAVAMAPANSHYQNELAFNYQATREWPRALELYRNAYDSAMIGEASSRVLEQSRALRGQGYVLVEQGKWDEAKAVYEKALALDPNDAKAKGELGYIAEHRPR</sequence>
<protein>
    <submittedName>
        <fullName evidence="3">Tetratricopeptide repeat protein</fullName>
    </submittedName>
</protein>
<dbReference type="Pfam" id="PF13432">
    <property type="entry name" value="TPR_16"/>
    <property type="match status" value="1"/>
</dbReference>
<feature type="repeat" description="TPR" evidence="1">
    <location>
        <begin position="171"/>
        <end position="204"/>
    </location>
</feature>
<keyword evidence="4" id="KW-1185">Reference proteome</keyword>
<dbReference type="PROSITE" id="PS50293">
    <property type="entry name" value="TPR_REGION"/>
    <property type="match status" value="1"/>
</dbReference>
<dbReference type="Proteomes" id="UP000292085">
    <property type="component" value="Unassembled WGS sequence"/>
</dbReference>
<keyword evidence="1" id="KW-0802">TPR repeat</keyword>
<dbReference type="PROSITE" id="PS50005">
    <property type="entry name" value="TPR"/>
    <property type="match status" value="1"/>
</dbReference>
<dbReference type="AlphaFoldDB" id="A0A4Q6Y681"/>
<dbReference type="EMBL" id="SGIS01000003">
    <property type="protein sequence ID" value="RZF65912.1"/>
    <property type="molecule type" value="Genomic_DNA"/>
</dbReference>
<reference evidence="3 4" key="1">
    <citation type="submission" date="2019-02" db="EMBL/GenBank/DDBJ databases">
        <authorList>
            <person name="Li Y."/>
        </authorList>
    </citation>
    <scope>NUCLEOTIDE SEQUENCE [LARGE SCALE GENOMIC DNA]</scope>
    <source>
        <strain evidence="3 4">3-7</strain>
    </source>
</reference>
<name>A0A4Q6Y681_9SPHN</name>
<organism evidence="3 4">
    <name type="scientific">Sphingomonas populi</name>
    <dbReference type="NCBI Taxonomy" id="2484750"/>
    <lineage>
        <taxon>Bacteria</taxon>
        <taxon>Pseudomonadati</taxon>
        <taxon>Pseudomonadota</taxon>
        <taxon>Alphaproteobacteria</taxon>
        <taxon>Sphingomonadales</taxon>
        <taxon>Sphingomonadaceae</taxon>
        <taxon>Sphingomonas</taxon>
    </lineage>
</organism>
<dbReference type="InterPro" id="IPR019734">
    <property type="entry name" value="TPR_rpt"/>
</dbReference>
<evidence type="ECO:0000313" key="4">
    <source>
        <dbReference type="Proteomes" id="UP000292085"/>
    </source>
</evidence>
<evidence type="ECO:0000256" key="2">
    <source>
        <dbReference type="SAM" id="SignalP"/>
    </source>
</evidence>
<feature type="chain" id="PRO_5020391273" evidence="2">
    <location>
        <begin position="21"/>
        <end position="220"/>
    </location>
</feature>